<accession>A0A4T2C723</accession>
<protein>
    <submittedName>
        <fullName evidence="1">Uncharacterized protein</fullName>
    </submittedName>
</protein>
<dbReference type="Proteomes" id="UP000306192">
    <property type="component" value="Unassembled WGS sequence"/>
</dbReference>
<reference evidence="1 2" key="1">
    <citation type="journal article" date="2019" name="Microorganisms">
        <title>Systematic Affiliation and Genome Analysis of Subtercola vilae DB165(T) with Particular Emphasis on Cold Adaptation of an Isolate from a High-Altitude Cold Volcano Lake.</title>
        <authorList>
            <person name="Villalobos A.S."/>
            <person name="Wiese J."/>
            <person name="Imhoff J.F."/>
            <person name="Dorador C."/>
            <person name="Keller A."/>
            <person name="Hentschel U."/>
        </authorList>
    </citation>
    <scope>NUCLEOTIDE SEQUENCE [LARGE SCALE GENOMIC DNA]</scope>
    <source>
        <strain evidence="1 2">DB165</strain>
    </source>
</reference>
<evidence type="ECO:0000313" key="2">
    <source>
        <dbReference type="Proteomes" id="UP000306192"/>
    </source>
</evidence>
<gene>
    <name evidence="1" type="ORF">D4765_04005</name>
</gene>
<proteinExistence type="predicted"/>
<keyword evidence="2" id="KW-1185">Reference proteome</keyword>
<sequence length="62" mass="6369">MLQEVLLRGVQAGLDVVGGDHACAHGIQPVHSAAWVRGAAQNALVRRVDAVESVLIAADEAG</sequence>
<organism evidence="1 2">
    <name type="scientific">Subtercola vilae</name>
    <dbReference type="NCBI Taxonomy" id="2056433"/>
    <lineage>
        <taxon>Bacteria</taxon>
        <taxon>Bacillati</taxon>
        <taxon>Actinomycetota</taxon>
        <taxon>Actinomycetes</taxon>
        <taxon>Micrococcales</taxon>
        <taxon>Microbacteriaceae</taxon>
        <taxon>Subtercola</taxon>
    </lineage>
</organism>
<dbReference type="AlphaFoldDB" id="A0A4T2C723"/>
<name>A0A4T2C723_9MICO</name>
<comment type="caution">
    <text evidence="1">The sequence shown here is derived from an EMBL/GenBank/DDBJ whole genome shotgun (WGS) entry which is preliminary data.</text>
</comment>
<dbReference type="EMBL" id="QYRT01000005">
    <property type="protein sequence ID" value="TIH39930.1"/>
    <property type="molecule type" value="Genomic_DNA"/>
</dbReference>
<evidence type="ECO:0000313" key="1">
    <source>
        <dbReference type="EMBL" id="TIH39930.1"/>
    </source>
</evidence>